<dbReference type="AlphaFoldDB" id="A0A699ZB38"/>
<dbReference type="Proteomes" id="UP000485058">
    <property type="component" value="Unassembled WGS sequence"/>
</dbReference>
<gene>
    <name evidence="2" type="ORF">HaLaN_16311</name>
</gene>
<sequence>MAYHLGQWHPRLYAGMRASTRAHPTSNTSMKSEYGDMRKAGDDSEWRSRFFRSMYTAVNNQVWPHTDRQLQATAAKQEAAFFRWMARQQTYYRELLQADARPELDALFTGMDSAQRREALEVLRQLTAVTKPDMYKSHSQLLATFCMRLAGHAPPA</sequence>
<reference evidence="2 3" key="1">
    <citation type="submission" date="2020-02" db="EMBL/GenBank/DDBJ databases">
        <title>Draft genome sequence of Haematococcus lacustris strain NIES-144.</title>
        <authorList>
            <person name="Morimoto D."/>
            <person name="Nakagawa S."/>
            <person name="Yoshida T."/>
            <person name="Sawayama S."/>
        </authorList>
    </citation>
    <scope>NUCLEOTIDE SEQUENCE [LARGE SCALE GENOMIC DNA]</scope>
    <source>
        <strain evidence="2 3">NIES-144</strain>
    </source>
</reference>
<protein>
    <submittedName>
        <fullName evidence="2">Uncharacterized protein</fullName>
    </submittedName>
</protein>
<evidence type="ECO:0000313" key="3">
    <source>
        <dbReference type="Proteomes" id="UP000485058"/>
    </source>
</evidence>
<feature type="region of interest" description="Disordered" evidence="1">
    <location>
        <begin position="19"/>
        <end position="40"/>
    </location>
</feature>
<accession>A0A699ZB38</accession>
<dbReference type="EMBL" id="BLLF01001451">
    <property type="protein sequence ID" value="GFH19371.1"/>
    <property type="molecule type" value="Genomic_DNA"/>
</dbReference>
<name>A0A699ZB38_HAELA</name>
<keyword evidence="3" id="KW-1185">Reference proteome</keyword>
<feature type="compositionally biased region" description="Polar residues" evidence="1">
    <location>
        <begin position="22"/>
        <end position="31"/>
    </location>
</feature>
<proteinExistence type="predicted"/>
<evidence type="ECO:0000313" key="2">
    <source>
        <dbReference type="EMBL" id="GFH19371.1"/>
    </source>
</evidence>
<evidence type="ECO:0000256" key="1">
    <source>
        <dbReference type="SAM" id="MobiDB-lite"/>
    </source>
</evidence>
<organism evidence="2 3">
    <name type="scientific">Haematococcus lacustris</name>
    <name type="common">Green alga</name>
    <name type="synonym">Haematococcus pluvialis</name>
    <dbReference type="NCBI Taxonomy" id="44745"/>
    <lineage>
        <taxon>Eukaryota</taxon>
        <taxon>Viridiplantae</taxon>
        <taxon>Chlorophyta</taxon>
        <taxon>core chlorophytes</taxon>
        <taxon>Chlorophyceae</taxon>
        <taxon>CS clade</taxon>
        <taxon>Chlamydomonadales</taxon>
        <taxon>Haematococcaceae</taxon>
        <taxon>Haematococcus</taxon>
    </lineage>
</organism>
<comment type="caution">
    <text evidence="2">The sequence shown here is derived from an EMBL/GenBank/DDBJ whole genome shotgun (WGS) entry which is preliminary data.</text>
</comment>